<dbReference type="CDD" id="cd05367">
    <property type="entry name" value="SPR-like_SDR_c"/>
    <property type="match status" value="1"/>
</dbReference>
<evidence type="ECO:0000256" key="6">
    <source>
        <dbReference type="ARBA" id="ARBA00022490"/>
    </source>
</evidence>
<evidence type="ECO:0000313" key="9">
    <source>
        <dbReference type="EMBL" id="KAL3831237.1"/>
    </source>
</evidence>
<dbReference type="SUPFAM" id="SSF51735">
    <property type="entry name" value="NAD(P)-binding Rossmann-fold domains"/>
    <property type="match status" value="1"/>
</dbReference>
<dbReference type="InterPro" id="IPR006393">
    <property type="entry name" value="Sepiapterin_red"/>
</dbReference>
<dbReference type="Proteomes" id="UP001634394">
    <property type="component" value="Unassembled WGS sequence"/>
</dbReference>
<reference evidence="9 10" key="1">
    <citation type="submission" date="2024-11" db="EMBL/GenBank/DDBJ databases">
        <title>Chromosome-level genome assembly of the freshwater bivalve Anodonta woodiana.</title>
        <authorList>
            <person name="Chen X."/>
        </authorList>
    </citation>
    <scope>NUCLEOTIDE SEQUENCE [LARGE SCALE GENOMIC DNA]</scope>
    <source>
        <strain evidence="9">MN2024</strain>
        <tissue evidence="9">Gills</tissue>
    </source>
</reference>
<accession>A0ABD3T316</accession>
<organism evidence="9 10">
    <name type="scientific">Sinanodonta woodiana</name>
    <name type="common">Chinese pond mussel</name>
    <name type="synonym">Anodonta woodiana</name>
    <dbReference type="NCBI Taxonomy" id="1069815"/>
    <lineage>
        <taxon>Eukaryota</taxon>
        <taxon>Metazoa</taxon>
        <taxon>Spiralia</taxon>
        <taxon>Lophotrochozoa</taxon>
        <taxon>Mollusca</taxon>
        <taxon>Bivalvia</taxon>
        <taxon>Autobranchia</taxon>
        <taxon>Heteroconchia</taxon>
        <taxon>Palaeoheterodonta</taxon>
        <taxon>Unionida</taxon>
        <taxon>Unionoidea</taxon>
        <taxon>Unionidae</taxon>
        <taxon>Unioninae</taxon>
        <taxon>Sinanodonta</taxon>
    </lineage>
</organism>
<dbReference type="GO" id="GO:0005737">
    <property type="term" value="C:cytoplasm"/>
    <property type="evidence" value="ECO:0007669"/>
    <property type="project" value="UniProtKB-SubCell"/>
</dbReference>
<comment type="similarity">
    <text evidence="2">Belongs to the sepiapterin reductase family.</text>
</comment>
<dbReference type="PANTHER" id="PTHR44085">
    <property type="entry name" value="SEPIAPTERIN REDUCTASE"/>
    <property type="match status" value="1"/>
</dbReference>
<keyword evidence="6" id="KW-0963">Cytoplasm</keyword>
<evidence type="ECO:0000256" key="7">
    <source>
        <dbReference type="ARBA" id="ARBA00022857"/>
    </source>
</evidence>
<sequence length="262" mass="29141">MFEKRAFCVVTGAGKGLGKCITQKFAARLAPSSVLLLLARSVQAMETVKASIESEFKHVTVAIKYFDQGDLSTDHQALFLDCLKMCKLSAADFEEAIIVHNSGTIGDVTKYADELSDRKILEDMFNINVNGLILLNSAFLQTFDKKSVQKRVVINISSLCALQPFSSWSLYCTAKAARDMFFRTLAVEDAETRVLNYAPGPLDTDMQSTCREDTKDPKIRQTFIDMKAAGKLLSCEESVEKLICLLEKNVFESGAHVDFYDI</sequence>
<dbReference type="Gene3D" id="3.40.50.720">
    <property type="entry name" value="NAD(P)-binding Rossmann-like Domain"/>
    <property type="match status" value="1"/>
</dbReference>
<dbReference type="PRINTS" id="PR00081">
    <property type="entry name" value="GDHRDH"/>
</dbReference>
<gene>
    <name evidence="9" type="ORF">ACJMK2_023013</name>
</gene>
<dbReference type="InterPro" id="IPR036291">
    <property type="entry name" value="NAD(P)-bd_dom_sf"/>
</dbReference>
<keyword evidence="8" id="KW-0560">Oxidoreductase</keyword>
<comment type="caution">
    <text evidence="9">The sequence shown here is derived from an EMBL/GenBank/DDBJ whole genome shotgun (WGS) entry which is preliminary data.</text>
</comment>
<proteinExistence type="inferred from homology"/>
<evidence type="ECO:0000256" key="5">
    <source>
        <dbReference type="ARBA" id="ARBA00019170"/>
    </source>
</evidence>
<dbReference type="AlphaFoldDB" id="A0ABD3T316"/>
<evidence type="ECO:0000256" key="4">
    <source>
        <dbReference type="ARBA" id="ARBA00013075"/>
    </source>
</evidence>
<dbReference type="NCBIfam" id="TIGR01500">
    <property type="entry name" value="sepiapter_red"/>
    <property type="match status" value="1"/>
</dbReference>
<comment type="subcellular location">
    <subcellularLocation>
        <location evidence="1">Cytoplasm</location>
    </subcellularLocation>
</comment>
<evidence type="ECO:0000256" key="1">
    <source>
        <dbReference type="ARBA" id="ARBA00004496"/>
    </source>
</evidence>
<dbReference type="Pfam" id="PF00106">
    <property type="entry name" value="adh_short"/>
    <property type="match status" value="1"/>
</dbReference>
<dbReference type="EMBL" id="JBJQND010000019">
    <property type="protein sequence ID" value="KAL3831237.1"/>
    <property type="molecule type" value="Genomic_DNA"/>
</dbReference>
<dbReference type="InterPro" id="IPR002347">
    <property type="entry name" value="SDR_fam"/>
</dbReference>
<dbReference type="InterPro" id="IPR051721">
    <property type="entry name" value="Biopterin_syn/organic_redct"/>
</dbReference>
<evidence type="ECO:0000256" key="3">
    <source>
        <dbReference type="ARBA" id="ARBA00011738"/>
    </source>
</evidence>
<evidence type="ECO:0000256" key="8">
    <source>
        <dbReference type="ARBA" id="ARBA00023002"/>
    </source>
</evidence>
<dbReference type="EC" id="1.1.1.153" evidence="4"/>
<name>A0ABD3T316_SINWO</name>
<protein>
    <recommendedName>
        <fullName evidence="5">Sepiapterin reductase</fullName>
        <ecNumber evidence="4">1.1.1.153</ecNumber>
    </recommendedName>
</protein>
<dbReference type="FunFam" id="3.40.50.720:FF:000259">
    <property type="entry name" value="Sepiapterin reductase"/>
    <property type="match status" value="1"/>
</dbReference>
<keyword evidence="10" id="KW-1185">Reference proteome</keyword>
<dbReference type="GO" id="GO:0004757">
    <property type="term" value="F:sepiapterin reductase (NADP+) activity"/>
    <property type="evidence" value="ECO:0007669"/>
    <property type="project" value="UniProtKB-EC"/>
</dbReference>
<keyword evidence="7" id="KW-0521">NADP</keyword>
<dbReference type="PANTHER" id="PTHR44085:SF2">
    <property type="entry name" value="SEPIAPTERIN REDUCTASE"/>
    <property type="match status" value="1"/>
</dbReference>
<evidence type="ECO:0000256" key="2">
    <source>
        <dbReference type="ARBA" id="ARBA00010483"/>
    </source>
</evidence>
<comment type="subunit">
    <text evidence="3">Homodimer.</text>
</comment>
<evidence type="ECO:0000313" key="10">
    <source>
        <dbReference type="Proteomes" id="UP001634394"/>
    </source>
</evidence>